<accession>A0A0N4VPC2</accession>
<dbReference type="WBParaSite" id="EVEC_0001285001-mRNA-1">
    <property type="protein sequence ID" value="EVEC_0001285001-mRNA-1"/>
    <property type="gene ID" value="EVEC_0001285001"/>
</dbReference>
<dbReference type="Gene3D" id="1.25.10.10">
    <property type="entry name" value="Leucine-rich Repeat Variant"/>
    <property type="match status" value="1"/>
</dbReference>
<dbReference type="InterPro" id="IPR016024">
    <property type="entry name" value="ARM-type_fold"/>
</dbReference>
<dbReference type="InterPro" id="IPR011989">
    <property type="entry name" value="ARM-like"/>
</dbReference>
<evidence type="ECO:0000313" key="3">
    <source>
        <dbReference type="WBParaSite" id="EVEC_0001285001-mRNA-1"/>
    </source>
</evidence>
<protein>
    <submittedName>
        <fullName evidence="3">Cnd1 domain-containing protein</fullName>
    </submittedName>
</protein>
<name>A0A0N4VPC2_ENTVE</name>
<organism evidence="3">
    <name type="scientific">Enterobius vermicularis</name>
    <name type="common">Human pinworm</name>
    <dbReference type="NCBI Taxonomy" id="51028"/>
    <lineage>
        <taxon>Eukaryota</taxon>
        <taxon>Metazoa</taxon>
        <taxon>Ecdysozoa</taxon>
        <taxon>Nematoda</taxon>
        <taxon>Chromadorea</taxon>
        <taxon>Rhabditida</taxon>
        <taxon>Spirurina</taxon>
        <taxon>Oxyuridomorpha</taxon>
        <taxon>Oxyuroidea</taxon>
        <taxon>Oxyuridae</taxon>
        <taxon>Enterobius</taxon>
    </lineage>
</organism>
<dbReference type="EMBL" id="UXUI01013253">
    <property type="protein sequence ID" value="VDD97267.1"/>
    <property type="molecule type" value="Genomic_DNA"/>
</dbReference>
<gene>
    <name evidence="1" type="ORF">EVEC_LOCUS12018</name>
</gene>
<reference evidence="3" key="1">
    <citation type="submission" date="2017-02" db="UniProtKB">
        <authorList>
            <consortium name="WormBaseParasite"/>
        </authorList>
    </citation>
    <scope>IDENTIFICATION</scope>
</reference>
<dbReference type="AlphaFoldDB" id="A0A0N4VPC2"/>
<evidence type="ECO:0000313" key="1">
    <source>
        <dbReference type="EMBL" id="VDD97267.1"/>
    </source>
</evidence>
<evidence type="ECO:0000313" key="2">
    <source>
        <dbReference type="Proteomes" id="UP000274131"/>
    </source>
</evidence>
<sequence length="214" mass="24348">MPRWVRFAINGAIELNFKLRRAVKNWVLMNPREDDETAFSERGRPCLIRVIDAISDLVSNDLSRRNCAALTLGRVTALSDECGLYVYKNHGLSFLLDALDSSNRGVHESVVARHLLFCLHNILKIKAVQHSIREDEEQITDLVKSCFHYFFAYYKVHDAVYNSARCLIIIADISPVAKKFAGASYYISEALRKFSGVKELCDVLAIMQNVYLSK</sequence>
<dbReference type="Proteomes" id="UP000274131">
    <property type="component" value="Unassembled WGS sequence"/>
</dbReference>
<reference evidence="1 2" key="2">
    <citation type="submission" date="2018-10" db="EMBL/GenBank/DDBJ databases">
        <authorList>
            <consortium name="Pathogen Informatics"/>
        </authorList>
    </citation>
    <scope>NUCLEOTIDE SEQUENCE [LARGE SCALE GENOMIC DNA]</scope>
</reference>
<dbReference type="SUPFAM" id="SSF48371">
    <property type="entry name" value="ARM repeat"/>
    <property type="match status" value="1"/>
</dbReference>
<proteinExistence type="predicted"/>
<dbReference type="STRING" id="51028.A0A0N4VPC2"/>
<keyword evidence="2" id="KW-1185">Reference proteome</keyword>